<dbReference type="EMBL" id="JAEPRA010000014">
    <property type="protein sequence ID" value="KAG2175988.1"/>
    <property type="molecule type" value="Genomic_DNA"/>
</dbReference>
<evidence type="ECO:0000256" key="1">
    <source>
        <dbReference type="ARBA" id="ARBA00005913"/>
    </source>
</evidence>
<evidence type="ECO:0000259" key="3">
    <source>
        <dbReference type="Pfam" id="PF10241"/>
    </source>
</evidence>
<feature type="domain" description="KxDL" evidence="3">
    <location>
        <begin position="12"/>
        <end position="94"/>
    </location>
</feature>
<evidence type="ECO:0000313" key="4">
    <source>
        <dbReference type="EMBL" id="KAG2175988.1"/>
    </source>
</evidence>
<organism evidence="4 5">
    <name type="scientific">Umbelopsis vinacea</name>
    <dbReference type="NCBI Taxonomy" id="44442"/>
    <lineage>
        <taxon>Eukaryota</taxon>
        <taxon>Fungi</taxon>
        <taxon>Fungi incertae sedis</taxon>
        <taxon>Mucoromycota</taxon>
        <taxon>Mucoromycotina</taxon>
        <taxon>Umbelopsidomycetes</taxon>
        <taxon>Umbelopsidales</taxon>
        <taxon>Umbelopsidaceae</taxon>
        <taxon>Umbelopsis</taxon>
    </lineage>
</organism>
<dbReference type="AlphaFoldDB" id="A0A8H7UDJ9"/>
<reference evidence="4" key="1">
    <citation type="submission" date="2020-12" db="EMBL/GenBank/DDBJ databases">
        <title>Metabolic potential, ecology and presence of endohyphal bacteria is reflected in genomic diversity of Mucoromycotina.</title>
        <authorList>
            <person name="Muszewska A."/>
            <person name="Okrasinska A."/>
            <person name="Steczkiewicz K."/>
            <person name="Drgas O."/>
            <person name="Orlowska M."/>
            <person name="Perlinska-Lenart U."/>
            <person name="Aleksandrzak-Piekarczyk T."/>
            <person name="Szatraj K."/>
            <person name="Zielenkiewicz U."/>
            <person name="Pilsyk S."/>
            <person name="Malc E."/>
            <person name="Mieczkowski P."/>
            <person name="Kruszewska J.S."/>
            <person name="Biernat P."/>
            <person name="Pawlowska J."/>
        </authorList>
    </citation>
    <scope>NUCLEOTIDE SEQUENCE</scope>
    <source>
        <strain evidence="4">WA0000051536</strain>
    </source>
</reference>
<dbReference type="InterPro" id="IPR039843">
    <property type="entry name" value="KXD1-like"/>
</dbReference>
<dbReference type="GO" id="GO:0099078">
    <property type="term" value="C:BORC complex"/>
    <property type="evidence" value="ECO:0007669"/>
    <property type="project" value="TreeGrafter"/>
</dbReference>
<dbReference type="PANTHER" id="PTHR13511">
    <property type="entry name" value="KXDL MOTIF-CONTAINING PROTEIN 1"/>
    <property type="match status" value="1"/>
</dbReference>
<evidence type="ECO:0000256" key="2">
    <source>
        <dbReference type="SAM" id="MobiDB-lite"/>
    </source>
</evidence>
<evidence type="ECO:0000313" key="5">
    <source>
        <dbReference type="Proteomes" id="UP000612746"/>
    </source>
</evidence>
<dbReference type="Pfam" id="PF10241">
    <property type="entry name" value="KxDL"/>
    <property type="match status" value="1"/>
</dbReference>
<sequence>MTAPADWAEQILSCKDDENLTQILSDQEESIKIYKKATDQLTAFNDFSTARFTQIQRHLETHTKLIKEIKNDLDAAFLKIRVLKQHCQERHPAEHEKALERYPPRVVEDD</sequence>
<dbReference type="Proteomes" id="UP000612746">
    <property type="component" value="Unassembled WGS sequence"/>
</dbReference>
<gene>
    <name evidence="4" type="ORF">INT44_000467</name>
</gene>
<dbReference type="InterPro" id="IPR019371">
    <property type="entry name" value="KxDL_dom"/>
</dbReference>
<name>A0A8H7UDJ9_9FUNG</name>
<comment type="caution">
    <text evidence="4">The sequence shown here is derived from an EMBL/GenBank/DDBJ whole genome shotgun (WGS) entry which is preliminary data.</text>
</comment>
<accession>A0A8H7UDJ9</accession>
<dbReference type="OrthoDB" id="10258877at2759"/>
<proteinExistence type="inferred from homology"/>
<feature type="region of interest" description="Disordered" evidence="2">
    <location>
        <begin position="90"/>
        <end position="110"/>
    </location>
</feature>
<keyword evidence="5" id="KW-1185">Reference proteome</keyword>
<dbReference type="PANTHER" id="PTHR13511:SF0">
    <property type="entry name" value="KXDL MOTIF-CONTAINING PROTEIN 1"/>
    <property type="match status" value="1"/>
</dbReference>
<protein>
    <recommendedName>
        <fullName evidence="3">KxDL domain-containing protein</fullName>
    </recommendedName>
</protein>
<dbReference type="GO" id="GO:0032418">
    <property type="term" value="P:lysosome localization"/>
    <property type="evidence" value="ECO:0007669"/>
    <property type="project" value="TreeGrafter"/>
</dbReference>
<comment type="similarity">
    <text evidence="1">Belongs to the KXD1 family.</text>
</comment>